<keyword evidence="3" id="KW-1185">Reference proteome</keyword>
<dbReference type="Pfam" id="PF13302">
    <property type="entry name" value="Acetyltransf_3"/>
    <property type="match status" value="1"/>
</dbReference>
<dbReference type="InterPro" id="IPR016181">
    <property type="entry name" value="Acyl_CoA_acyltransferase"/>
</dbReference>
<gene>
    <name evidence="2" type="ORF">A8950_0489</name>
</gene>
<sequence length="172" mass="19175">MTEIPILETPRLRLRGHTRDDFAASAAMWGDPRVTARISGRPFTPEECWARLLRYAGLWALIGFGYWVITRKADGAFIGETGFAHFRRAIPSPHAALPEAGWVIAPDHQGKGYASEAVEAITAWGDRHFGGSQTFCIIDPDHPASIRIAEKTGYRFAEATTYQESAVRLYLR</sequence>
<name>A0A4R6WQV5_9PROT</name>
<dbReference type="GO" id="GO:0016747">
    <property type="term" value="F:acyltransferase activity, transferring groups other than amino-acyl groups"/>
    <property type="evidence" value="ECO:0007669"/>
    <property type="project" value="InterPro"/>
</dbReference>
<feature type="domain" description="N-acetyltransferase" evidence="1">
    <location>
        <begin position="12"/>
        <end position="172"/>
    </location>
</feature>
<dbReference type="Proteomes" id="UP000295783">
    <property type="component" value="Unassembled WGS sequence"/>
</dbReference>
<evidence type="ECO:0000313" key="3">
    <source>
        <dbReference type="Proteomes" id="UP000295783"/>
    </source>
</evidence>
<dbReference type="RefSeq" id="WP_133612021.1">
    <property type="nucleotide sequence ID" value="NZ_SNYW01000006.1"/>
</dbReference>
<proteinExistence type="predicted"/>
<accession>A0A4R6WQV5</accession>
<dbReference type="OrthoDB" id="6293260at2"/>
<evidence type="ECO:0000259" key="1">
    <source>
        <dbReference type="PROSITE" id="PS51186"/>
    </source>
</evidence>
<keyword evidence="2" id="KW-0808">Transferase</keyword>
<comment type="caution">
    <text evidence="2">The sequence shown here is derived from an EMBL/GenBank/DDBJ whole genome shotgun (WGS) entry which is preliminary data.</text>
</comment>
<protein>
    <submittedName>
        <fullName evidence="2">RimJ/RimL family protein N-acetyltransferase</fullName>
    </submittedName>
</protein>
<dbReference type="InterPro" id="IPR000182">
    <property type="entry name" value="GNAT_dom"/>
</dbReference>
<dbReference type="SUPFAM" id="SSF55729">
    <property type="entry name" value="Acyl-CoA N-acyltransferases (Nat)"/>
    <property type="match status" value="1"/>
</dbReference>
<dbReference type="InterPro" id="IPR051531">
    <property type="entry name" value="N-acetyltransferase"/>
</dbReference>
<dbReference type="Gene3D" id="3.40.630.30">
    <property type="match status" value="1"/>
</dbReference>
<dbReference type="PANTHER" id="PTHR43792:SF16">
    <property type="entry name" value="N-ACETYLTRANSFERASE DOMAIN-CONTAINING PROTEIN"/>
    <property type="match status" value="1"/>
</dbReference>
<dbReference type="AlphaFoldDB" id="A0A4R6WQV5"/>
<dbReference type="EMBL" id="SNYW01000006">
    <property type="protein sequence ID" value="TDQ83945.1"/>
    <property type="molecule type" value="Genomic_DNA"/>
</dbReference>
<dbReference type="PANTHER" id="PTHR43792">
    <property type="entry name" value="GNAT FAMILY, PUTATIVE (AFU_ORTHOLOGUE AFUA_3G00765)-RELATED-RELATED"/>
    <property type="match status" value="1"/>
</dbReference>
<evidence type="ECO:0000313" key="2">
    <source>
        <dbReference type="EMBL" id="TDQ83945.1"/>
    </source>
</evidence>
<organism evidence="2 3">
    <name type="scientific">Dongia mobilis</name>
    <dbReference type="NCBI Taxonomy" id="578943"/>
    <lineage>
        <taxon>Bacteria</taxon>
        <taxon>Pseudomonadati</taxon>
        <taxon>Pseudomonadota</taxon>
        <taxon>Alphaproteobacteria</taxon>
        <taxon>Rhodospirillales</taxon>
        <taxon>Dongiaceae</taxon>
        <taxon>Dongia</taxon>
    </lineage>
</organism>
<dbReference type="PROSITE" id="PS51186">
    <property type="entry name" value="GNAT"/>
    <property type="match status" value="1"/>
</dbReference>
<reference evidence="2 3" key="1">
    <citation type="submission" date="2019-03" db="EMBL/GenBank/DDBJ databases">
        <title>Genomic Encyclopedia of Type Strains, Phase III (KMG-III): the genomes of soil and plant-associated and newly described type strains.</title>
        <authorList>
            <person name="Whitman W."/>
        </authorList>
    </citation>
    <scope>NUCLEOTIDE SEQUENCE [LARGE SCALE GENOMIC DNA]</scope>
    <source>
        <strain evidence="2 3">CGMCC 1.7660</strain>
    </source>
</reference>